<dbReference type="Pfam" id="PF24363">
    <property type="entry name" value="DUF7519"/>
    <property type="match status" value="1"/>
</dbReference>
<proteinExistence type="predicted"/>
<feature type="transmembrane region" description="Helical" evidence="1">
    <location>
        <begin position="20"/>
        <end position="50"/>
    </location>
</feature>
<evidence type="ECO:0000313" key="2">
    <source>
        <dbReference type="EMBL" id="MFA1610317.1"/>
    </source>
</evidence>
<keyword evidence="1" id="KW-0812">Transmembrane</keyword>
<dbReference type="AlphaFoldDB" id="A0ABD5MAK1"/>
<evidence type="ECO:0000256" key="1">
    <source>
        <dbReference type="SAM" id="Phobius"/>
    </source>
</evidence>
<protein>
    <submittedName>
        <fullName evidence="2">Uncharacterized protein</fullName>
    </submittedName>
</protein>
<gene>
    <name evidence="2" type="ORF">OS889_04780</name>
</gene>
<reference evidence="2 3" key="1">
    <citation type="submission" date="2024-08" db="EMBL/GenBank/DDBJ databases">
        <title>Halobellus sp. MBLA0158 whole genome sequence.</title>
        <authorList>
            <person name="Hwang C.Y."/>
            <person name="Cho E.-S."/>
            <person name="Seo M.-J."/>
        </authorList>
    </citation>
    <scope>NUCLEOTIDE SEQUENCE [LARGE SCALE GENOMIC DNA]</scope>
    <source>
        <strain evidence="2 3">MBLA0158</strain>
    </source>
</reference>
<comment type="caution">
    <text evidence="2">The sequence shown here is derived from an EMBL/GenBank/DDBJ whole genome shotgun (WGS) entry which is preliminary data.</text>
</comment>
<feature type="transmembrane region" description="Helical" evidence="1">
    <location>
        <begin position="152"/>
        <end position="169"/>
    </location>
</feature>
<dbReference type="InterPro" id="IPR055941">
    <property type="entry name" value="DUF7519"/>
</dbReference>
<evidence type="ECO:0000313" key="3">
    <source>
        <dbReference type="Proteomes" id="UP001570511"/>
    </source>
</evidence>
<organism evidence="2 3">
    <name type="scientific">Halobellus rubicundus</name>
    <dbReference type="NCBI Taxonomy" id="2996466"/>
    <lineage>
        <taxon>Archaea</taxon>
        <taxon>Methanobacteriati</taxon>
        <taxon>Methanobacteriota</taxon>
        <taxon>Stenosarchaea group</taxon>
        <taxon>Halobacteria</taxon>
        <taxon>Halobacteriales</taxon>
        <taxon>Haloferacaceae</taxon>
        <taxon>Halobellus</taxon>
    </lineage>
</organism>
<sequence length="171" mass="16499">MTADGPRDGMTAKPPVRGAALSLVAGGACLAALALGSVDALAVGALALAVLAGGLYAAARRAVTVAGAGFLLAILLAGSRGAAPEPLLLATLGAVLAWDLGEFAVDVGEQLGREADTDRLLLVHAAVSLLVGVAGAGTAYGVSLAVGGGQPTSAVVFLLVGVVVLVAALRR</sequence>
<dbReference type="RefSeq" id="WP_372387773.1">
    <property type="nucleotide sequence ID" value="NZ_JBGNYA010000001.1"/>
</dbReference>
<keyword evidence="1" id="KW-0472">Membrane</keyword>
<dbReference type="PROSITE" id="PS51257">
    <property type="entry name" value="PROKAR_LIPOPROTEIN"/>
    <property type="match status" value="1"/>
</dbReference>
<dbReference type="EMBL" id="JBGNYA010000001">
    <property type="protein sequence ID" value="MFA1610317.1"/>
    <property type="molecule type" value="Genomic_DNA"/>
</dbReference>
<keyword evidence="3" id="KW-1185">Reference proteome</keyword>
<accession>A0ABD5MAK1</accession>
<name>A0ABD5MAK1_9EURY</name>
<dbReference type="Proteomes" id="UP001570511">
    <property type="component" value="Unassembled WGS sequence"/>
</dbReference>
<feature type="transmembrane region" description="Helical" evidence="1">
    <location>
        <begin position="62"/>
        <end position="81"/>
    </location>
</feature>
<feature type="transmembrane region" description="Helical" evidence="1">
    <location>
        <begin position="120"/>
        <end position="140"/>
    </location>
</feature>
<keyword evidence="1" id="KW-1133">Transmembrane helix</keyword>